<dbReference type="Gene3D" id="3.30.470.20">
    <property type="entry name" value="ATP-grasp fold, B domain"/>
    <property type="match status" value="1"/>
</dbReference>
<dbReference type="Pfam" id="PF02843">
    <property type="entry name" value="GARS_C"/>
    <property type="match status" value="1"/>
</dbReference>
<dbReference type="Pfam" id="PF01071">
    <property type="entry name" value="GARS_A"/>
    <property type="match status" value="1"/>
</dbReference>
<dbReference type="EC" id="6.3.4.13" evidence="2"/>
<evidence type="ECO:0000256" key="1">
    <source>
        <dbReference type="ARBA" id="ARBA00005174"/>
    </source>
</evidence>
<dbReference type="InterPro" id="IPR037123">
    <property type="entry name" value="PRibGlycinamide_synth_C_sf"/>
</dbReference>
<sequence>MRVLIVGGGGREHALAWKIGQSAKVEKIYCAPGNAGTAGIAENVDIPADHVDRLLEFALENKIDLTVVGPEQALVLGIVDKFREHGLRVFGPSAEAATLEGSKVFCKDLMQKYGIPTGDYQVFEAPQDALEYVQTQTRKLVVKADGLAAGKGVIICNDGKEAANAIQAIMQDKAFGEAGDRIVVEEFLAGQEVSLLAFTDGTTVLPLDSAQDHKAAFDGDLGPNTGGMGAYSPAPVFTDALKTEVMQTVMQTTVDAMKKEGRLFQGILYAGLMLTKAGPKVLEFNARFGDPETQPLLMRMQSDIVPLFEACIDGTLDQQEVVWKDQSAVCVVLAAKGYPGKYAKGHVIHGLDKAGKLAQVFHAGTKISAGDVVTSGGRVLGVTALGDDTQTAIATVYRAVEQISWDGGMHFRKDIGKRAG</sequence>
<dbReference type="InterPro" id="IPR016185">
    <property type="entry name" value="PreATP-grasp_dom_sf"/>
</dbReference>
<dbReference type="InterPro" id="IPR020561">
    <property type="entry name" value="PRibGlycinamid_synth_ATP-grasp"/>
</dbReference>
<evidence type="ECO:0000259" key="12">
    <source>
        <dbReference type="PROSITE" id="PS50975"/>
    </source>
</evidence>
<dbReference type="GO" id="GO:0006189">
    <property type="term" value="P:'de novo' IMP biosynthetic process"/>
    <property type="evidence" value="ECO:0007669"/>
    <property type="project" value="UniProtKB-UniPathway"/>
</dbReference>
<accession>A0A3B1D8U1</accession>
<dbReference type="InterPro" id="IPR020562">
    <property type="entry name" value="PRibGlycinamide_synth_N"/>
</dbReference>
<dbReference type="SUPFAM" id="SSF51246">
    <property type="entry name" value="Rudiment single hybrid motif"/>
    <property type="match status" value="1"/>
</dbReference>
<dbReference type="GO" id="GO:0046872">
    <property type="term" value="F:metal ion binding"/>
    <property type="evidence" value="ECO:0007669"/>
    <property type="project" value="UniProtKB-KW"/>
</dbReference>
<dbReference type="Gene3D" id="3.40.50.20">
    <property type="match status" value="1"/>
</dbReference>
<dbReference type="Gene3D" id="3.30.1490.20">
    <property type="entry name" value="ATP-grasp fold, A domain"/>
    <property type="match status" value="1"/>
</dbReference>
<dbReference type="FunFam" id="3.90.600.10:FF:000001">
    <property type="entry name" value="Trifunctional purine biosynthetic protein adenosine-3"/>
    <property type="match status" value="1"/>
</dbReference>
<dbReference type="Gene3D" id="3.90.600.10">
    <property type="entry name" value="Phosphoribosylglycinamide synthetase, C-terminal domain"/>
    <property type="match status" value="1"/>
</dbReference>
<comment type="similarity">
    <text evidence="9">Belongs to the GARS family.</text>
</comment>
<dbReference type="InterPro" id="IPR000115">
    <property type="entry name" value="PRibGlycinamide_synth"/>
</dbReference>
<dbReference type="InterPro" id="IPR020559">
    <property type="entry name" value="PRibGlycinamide_synth_CS"/>
</dbReference>
<evidence type="ECO:0000256" key="6">
    <source>
        <dbReference type="ARBA" id="ARBA00022755"/>
    </source>
</evidence>
<dbReference type="Pfam" id="PF02844">
    <property type="entry name" value="GARS_N"/>
    <property type="match status" value="1"/>
</dbReference>
<dbReference type="FunFam" id="3.30.470.20:FF:000018">
    <property type="entry name" value="Trifunctional purine biosynthetic protein adenosine-3"/>
    <property type="match status" value="1"/>
</dbReference>
<dbReference type="PANTHER" id="PTHR43472:SF1">
    <property type="entry name" value="PHOSPHORIBOSYLAMINE--GLYCINE LIGASE, CHLOROPLASTIC"/>
    <property type="match status" value="1"/>
</dbReference>
<keyword evidence="8" id="KW-0464">Manganese</keyword>
<dbReference type="FunFam" id="3.30.1490.20:FF:000006">
    <property type="entry name" value="phosphoribosylamine--glycine ligase, chloroplastic-like"/>
    <property type="match status" value="1"/>
</dbReference>
<dbReference type="InterPro" id="IPR020560">
    <property type="entry name" value="PRibGlycinamide_synth_C-dom"/>
</dbReference>
<evidence type="ECO:0000256" key="8">
    <source>
        <dbReference type="ARBA" id="ARBA00023211"/>
    </source>
</evidence>
<keyword evidence="7" id="KW-0067">ATP-binding</keyword>
<evidence type="ECO:0000256" key="10">
    <source>
        <dbReference type="ARBA" id="ARBA00042242"/>
    </source>
</evidence>
<dbReference type="FunFam" id="3.40.50.20:FF:000006">
    <property type="entry name" value="Phosphoribosylamine--glycine ligase, chloroplastic"/>
    <property type="match status" value="1"/>
</dbReference>
<dbReference type="InterPro" id="IPR013815">
    <property type="entry name" value="ATP_grasp_subdomain_1"/>
</dbReference>
<dbReference type="PROSITE" id="PS50975">
    <property type="entry name" value="ATP_GRASP"/>
    <property type="match status" value="1"/>
</dbReference>
<keyword evidence="6" id="KW-0658">Purine biosynthesis</keyword>
<evidence type="ECO:0000256" key="11">
    <source>
        <dbReference type="ARBA" id="ARBA00042864"/>
    </source>
</evidence>
<dbReference type="EMBL" id="UOGG01000209">
    <property type="protein sequence ID" value="VAX32564.1"/>
    <property type="molecule type" value="Genomic_DNA"/>
</dbReference>
<evidence type="ECO:0000256" key="9">
    <source>
        <dbReference type="ARBA" id="ARBA00038345"/>
    </source>
</evidence>
<proteinExistence type="inferred from homology"/>
<keyword evidence="5" id="KW-0547">Nucleotide-binding</keyword>
<comment type="pathway">
    <text evidence="1">Purine metabolism; IMP biosynthesis via de novo pathway; N(1)-(5-phospho-D-ribosyl)glycinamide from 5-phospho-alpha-D-ribose 1-diphosphate: step 2/2.</text>
</comment>
<keyword evidence="3 13" id="KW-0436">Ligase</keyword>
<evidence type="ECO:0000256" key="5">
    <source>
        <dbReference type="ARBA" id="ARBA00022741"/>
    </source>
</evidence>
<evidence type="ECO:0000256" key="2">
    <source>
        <dbReference type="ARBA" id="ARBA00013255"/>
    </source>
</evidence>
<dbReference type="SUPFAM" id="SSF52440">
    <property type="entry name" value="PreATP-grasp domain"/>
    <property type="match status" value="1"/>
</dbReference>
<gene>
    <name evidence="13" type="ORF">MNBD_NITROSPINAE05-958</name>
</gene>
<evidence type="ECO:0000256" key="7">
    <source>
        <dbReference type="ARBA" id="ARBA00022840"/>
    </source>
</evidence>
<dbReference type="NCBIfam" id="TIGR00877">
    <property type="entry name" value="purD"/>
    <property type="match status" value="1"/>
</dbReference>
<dbReference type="GO" id="GO:0005524">
    <property type="term" value="F:ATP binding"/>
    <property type="evidence" value="ECO:0007669"/>
    <property type="project" value="UniProtKB-KW"/>
</dbReference>
<dbReference type="PROSITE" id="PS00184">
    <property type="entry name" value="GARS"/>
    <property type="match status" value="1"/>
</dbReference>
<feature type="domain" description="ATP-grasp" evidence="12">
    <location>
        <begin position="107"/>
        <end position="313"/>
    </location>
</feature>
<dbReference type="InterPro" id="IPR011054">
    <property type="entry name" value="Rudment_hybrid_motif"/>
</dbReference>
<dbReference type="HAMAP" id="MF_00138">
    <property type="entry name" value="GARS"/>
    <property type="match status" value="1"/>
</dbReference>
<dbReference type="PANTHER" id="PTHR43472">
    <property type="entry name" value="PHOSPHORIBOSYLAMINE--GLYCINE LIGASE"/>
    <property type="match status" value="1"/>
</dbReference>
<dbReference type="SMART" id="SM01209">
    <property type="entry name" value="GARS_A"/>
    <property type="match status" value="1"/>
</dbReference>
<evidence type="ECO:0000256" key="4">
    <source>
        <dbReference type="ARBA" id="ARBA00022723"/>
    </source>
</evidence>
<keyword evidence="4" id="KW-0479">Metal-binding</keyword>
<dbReference type="GO" id="GO:0004637">
    <property type="term" value="F:phosphoribosylamine-glycine ligase activity"/>
    <property type="evidence" value="ECO:0007669"/>
    <property type="project" value="UniProtKB-EC"/>
</dbReference>
<dbReference type="UniPathway" id="UPA00074">
    <property type="reaction ID" value="UER00125"/>
</dbReference>
<evidence type="ECO:0000256" key="3">
    <source>
        <dbReference type="ARBA" id="ARBA00022598"/>
    </source>
</evidence>
<reference evidence="13" key="1">
    <citation type="submission" date="2018-06" db="EMBL/GenBank/DDBJ databases">
        <authorList>
            <person name="Zhirakovskaya E."/>
        </authorList>
    </citation>
    <scope>NUCLEOTIDE SEQUENCE</scope>
</reference>
<protein>
    <recommendedName>
        <fullName evidence="2">phosphoribosylamine--glycine ligase</fullName>
        <ecNumber evidence="2">6.3.4.13</ecNumber>
    </recommendedName>
    <alternativeName>
        <fullName evidence="10">Glycinamide ribonucleotide synthetase</fullName>
    </alternativeName>
    <alternativeName>
        <fullName evidence="11">Phosphoribosylglycinamide synthetase</fullName>
    </alternativeName>
</protein>
<dbReference type="AlphaFoldDB" id="A0A3B1D8U1"/>
<name>A0A3B1D8U1_9ZZZZ</name>
<evidence type="ECO:0000313" key="13">
    <source>
        <dbReference type="EMBL" id="VAX32564.1"/>
    </source>
</evidence>
<dbReference type="GO" id="GO:0009113">
    <property type="term" value="P:purine nucleobase biosynthetic process"/>
    <property type="evidence" value="ECO:0007669"/>
    <property type="project" value="InterPro"/>
</dbReference>
<dbReference type="SMART" id="SM01210">
    <property type="entry name" value="GARS_C"/>
    <property type="match status" value="1"/>
</dbReference>
<dbReference type="SUPFAM" id="SSF56059">
    <property type="entry name" value="Glutathione synthetase ATP-binding domain-like"/>
    <property type="match status" value="1"/>
</dbReference>
<organism evidence="13">
    <name type="scientific">hydrothermal vent metagenome</name>
    <dbReference type="NCBI Taxonomy" id="652676"/>
    <lineage>
        <taxon>unclassified sequences</taxon>
        <taxon>metagenomes</taxon>
        <taxon>ecological metagenomes</taxon>
    </lineage>
</organism>
<dbReference type="InterPro" id="IPR011761">
    <property type="entry name" value="ATP-grasp"/>
</dbReference>